<sequence>MGRSLSINYNDMFKINKKVIFIAFVVCLFFLGLGVNDITHIYRDTHQLKFADFSPLIPYIISGSIFFYILYIKKDKTAA</sequence>
<evidence type="ECO:0000313" key="2">
    <source>
        <dbReference type="EMBL" id="RKF31026.1"/>
    </source>
</evidence>
<dbReference type="Proteomes" id="UP000286402">
    <property type="component" value="Unassembled WGS sequence"/>
</dbReference>
<comment type="caution">
    <text evidence="2">The sequence shown here is derived from an EMBL/GenBank/DDBJ whole genome shotgun (WGS) entry which is preliminary data.</text>
</comment>
<feature type="transmembrane region" description="Helical" evidence="1">
    <location>
        <begin position="53"/>
        <end position="72"/>
    </location>
</feature>
<protein>
    <submittedName>
        <fullName evidence="2">Uncharacterized protein</fullName>
    </submittedName>
</protein>
<keyword evidence="1" id="KW-0472">Membrane</keyword>
<keyword evidence="3" id="KW-1185">Reference proteome</keyword>
<keyword evidence="1" id="KW-1133">Transmembrane helix</keyword>
<evidence type="ECO:0000256" key="1">
    <source>
        <dbReference type="SAM" id="Phobius"/>
    </source>
</evidence>
<feature type="transmembrane region" description="Helical" evidence="1">
    <location>
        <begin position="20"/>
        <end position="41"/>
    </location>
</feature>
<dbReference type="AlphaFoldDB" id="A0A420FDR7"/>
<organism evidence="2 3">
    <name type="scientific">Sphingobacterium siyangense</name>
    <dbReference type="NCBI Taxonomy" id="459529"/>
    <lineage>
        <taxon>Bacteria</taxon>
        <taxon>Pseudomonadati</taxon>
        <taxon>Bacteroidota</taxon>
        <taxon>Sphingobacteriia</taxon>
        <taxon>Sphingobacteriales</taxon>
        <taxon>Sphingobacteriaceae</taxon>
        <taxon>Sphingobacterium</taxon>
    </lineage>
</organism>
<gene>
    <name evidence="2" type="ORF">BCY89_19090</name>
</gene>
<accession>A0A420FDR7</accession>
<name>A0A420FDR7_9SPHI</name>
<reference evidence="2 3" key="1">
    <citation type="submission" date="2016-07" db="EMBL/GenBank/DDBJ databases">
        <title>Genome analysis of Sphingobacterium siyangense T12B17.</title>
        <authorList>
            <person name="Xu D."/>
            <person name="Su Y."/>
            <person name="Zheng S."/>
        </authorList>
    </citation>
    <scope>NUCLEOTIDE SEQUENCE [LARGE SCALE GENOMIC DNA]</scope>
    <source>
        <strain evidence="2 3">T12B17</strain>
    </source>
</reference>
<keyword evidence="1" id="KW-0812">Transmembrane</keyword>
<evidence type="ECO:0000313" key="3">
    <source>
        <dbReference type="Proteomes" id="UP000286402"/>
    </source>
</evidence>
<dbReference type="EMBL" id="MCAQ01000029">
    <property type="protein sequence ID" value="RKF31026.1"/>
    <property type="molecule type" value="Genomic_DNA"/>
</dbReference>
<proteinExistence type="predicted"/>